<evidence type="ECO:0000256" key="10">
    <source>
        <dbReference type="PROSITE-ProRule" id="PRU00560"/>
    </source>
</evidence>
<keyword evidence="3 10" id="KW-0347">Helicase</keyword>
<accession>A0ABS6XXF1</accession>
<dbReference type="PROSITE" id="PS51198">
    <property type="entry name" value="UVRD_HELICASE_ATP_BIND"/>
    <property type="match status" value="1"/>
</dbReference>
<organism evidence="12 13">
    <name type="scientific">Flavobacterium taihuense</name>
    <dbReference type="NCBI Taxonomy" id="2857508"/>
    <lineage>
        <taxon>Bacteria</taxon>
        <taxon>Pseudomonadati</taxon>
        <taxon>Bacteroidota</taxon>
        <taxon>Flavobacteriia</taxon>
        <taxon>Flavobacteriales</taxon>
        <taxon>Flavobacteriaceae</taxon>
        <taxon>Flavobacterium</taxon>
    </lineage>
</organism>
<feature type="binding site" evidence="10">
    <location>
        <begin position="23"/>
        <end position="30"/>
    </location>
    <ligand>
        <name>ATP</name>
        <dbReference type="ChEBI" id="CHEBI:30616"/>
    </ligand>
</feature>
<evidence type="ECO:0000256" key="5">
    <source>
        <dbReference type="ARBA" id="ARBA00023235"/>
    </source>
</evidence>
<proteinExistence type="predicted"/>
<dbReference type="CDD" id="cd17932">
    <property type="entry name" value="DEXQc_UvrD"/>
    <property type="match status" value="1"/>
</dbReference>
<comment type="catalytic activity">
    <reaction evidence="6">
        <text>Couples ATP hydrolysis with the unwinding of duplex DNA by translocating in the 3'-5' direction.</text>
        <dbReference type="EC" id="5.6.2.4"/>
    </reaction>
</comment>
<dbReference type="InterPro" id="IPR014016">
    <property type="entry name" value="UvrD-like_ATP-bd"/>
</dbReference>
<reference evidence="12 13" key="1">
    <citation type="submission" date="2021-07" db="EMBL/GenBank/DDBJ databases">
        <title>Flavobacterium sp. nov. isolated from sediment on the Taihu Lake.</title>
        <authorList>
            <person name="Qu J.-H."/>
        </authorList>
    </citation>
    <scope>NUCLEOTIDE SEQUENCE [LARGE SCALE GENOMIC DNA]</scope>
    <source>
        <strain evidence="12 13">NAS39</strain>
    </source>
</reference>
<evidence type="ECO:0000313" key="12">
    <source>
        <dbReference type="EMBL" id="MBW4361360.1"/>
    </source>
</evidence>
<keyword evidence="4 10" id="KW-0067">ATP-binding</keyword>
<evidence type="ECO:0000313" key="13">
    <source>
        <dbReference type="Proteomes" id="UP000812031"/>
    </source>
</evidence>
<comment type="catalytic activity">
    <reaction evidence="9">
        <text>ATP + H2O = ADP + phosphate + H(+)</text>
        <dbReference type="Rhea" id="RHEA:13065"/>
        <dbReference type="ChEBI" id="CHEBI:15377"/>
        <dbReference type="ChEBI" id="CHEBI:15378"/>
        <dbReference type="ChEBI" id="CHEBI:30616"/>
        <dbReference type="ChEBI" id="CHEBI:43474"/>
        <dbReference type="ChEBI" id="CHEBI:456216"/>
        <dbReference type="EC" id="5.6.2.4"/>
    </reaction>
</comment>
<keyword evidence="5" id="KW-0413">Isomerase</keyword>
<protein>
    <recommendedName>
        <fullName evidence="7">DNA 3'-5' helicase</fullName>
        <ecNumber evidence="7">5.6.2.4</ecNumber>
    </recommendedName>
    <alternativeName>
        <fullName evidence="8">DNA 3'-5' helicase II</fullName>
    </alternativeName>
</protein>
<evidence type="ECO:0000256" key="3">
    <source>
        <dbReference type="ARBA" id="ARBA00022806"/>
    </source>
</evidence>
<evidence type="ECO:0000256" key="2">
    <source>
        <dbReference type="ARBA" id="ARBA00022801"/>
    </source>
</evidence>
<keyword evidence="1 10" id="KW-0547">Nucleotide-binding</keyword>
<dbReference type="RefSeq" id="WP_219317865.1">
    <property type="nucleotide sequence ID" value="NZ_JAHWYN010000011.1"/>
</dbReference>
<sequence length="580" mass="66188">MLKGLNPQQTDAVIEPGNVLLTACPGSGKTRALTYKIAYELERLSNSKKIIIAVTFTNRAADEIKKRIRELNADDTNLWAGTIHSFCLEWILRPYMCYLDELKNGFSISDEYNSENLMDELKKTYGLNFWDSVSTKYLPNGEKEETVFRALIDEYHDALASKKLIDFDQILHYAHKLILGYPKISEILKNMFHLVCVDEYQDTQQLQYSILAKIMKGASGNCKMFFVGDSDQAIYGSLGGVAKELEEIKKEFGVVFTSKELSGNYRSNQQIIDYYRNFQTTDIDIKALGTNADDNAVITYNKEVHKDDLTVSISEIIKQKIAEGVPEHAICVLAPTWYLVIPMGRKLKSLLPDVKFDAVGLSPLLKNRENTWFKIARLFLVLPSPKSFLIRKRWASELINELESLGIRLFEDKEFKSKALLKLINSISSEETDGLQYLEECFLELFEKLGISISSNEMLEVHWATFFDGAKARLENSDFDLAKDIESFRKMFKHEEGVVVNTCHGIKGEEFDTVIAFGLLHGKLPNWNETGNRATEKLLYVICSRAKRELHLISETGRVTNSGRPYNPTYQLSSLEYDYD</sequence>
<evidence type="ECO:0000256" key="1">
    <source>
        <dbReference type="ARBA" id="ARBA00022741"/>
    </source>
</evidence>
<dbReference type="GO" id="GO:0004386">
    <property type="term" value="F:helicase activity"/>
    <property type="evidence" value="ECO:0007669"/>
    <property type="project" value="UniProtKB-KW"/>
</dbReference>
<dbReference type="Pfam" id="PF00580">
    <property type="entry name" value="UvrD-helicase"/>
    <property type="match status" value="1"/>
</dbReference>
<dbReference type="Pfam" id="PF13361">
    <property type="entry name" value="UvrD_C"/>
    <property type="match status" value="1"/>
</dbReference>
<keyword evidence="2 10" id="KW-0378">Hydrolase</keyword>
<dbReference type="Proteomes" id="UP000812031">
    <property type="component" value="Unassembled WGS sequence"/>
</dbReference>
<dbReference type="PANTHER" id="PTHR11070">
    <property type="entry name" value="UVRD / RECB / PCRA DNA HELICASE FAMILY MEMBER"/>
    <property type="match status" value="1"/>
</dbReference>
<evidence type="ECO:0000256" key="6">
    <source>
        <dbReference type="ARBA" id="ARBA00034617"/>
    </source>
</evidence>
<evidence type="ECO:0000256" key="4">
    <source>
        <dbReference type="ARBA" id="ARBA00022840"/>
    </source>
</evidence>
<dbReference type="PANTHER" id="PTHR11070:SF2">
    <property type="entry name" value="ATP-DEPENDENT DNA HELICASE SRS2"/>
    <property type="match status" value="1"/>
</dbReference>
<evidence type="ECO:0000256" key="9">
    <source>
        <dbReference type="ARBA" id="ARBA00048988"/>
    </source>
</evidence>
<dbReference type="EMBL" id="JAHWYN010000011">
    <property type="protein sequence ID" value="MBW4361360.1"/>
    <property type="molecule type" value="Genomic_DNA"/>
</dbReference>
<comment type="caution">
    <text evidence="12">The sequence shown here is derived from an EMBL/GenBank/DDBJ whole genome shotgun (WGS) entry which is preliminary data.</text>
</comment>
<evidence type="ECO:0000256" key="8">
    <source>
        <dbReference type="ARBA" id="ARBA00034923"/>
    </source>
</evidence>
<feature type="domain" description="UvrD-like helicase ATP-binding" evidence="11">
    <location>
        <begin position="2"/>
        <end position="268"/>
    </location>
</feature>
<evidence type="ECO:0000259" key="11">
    <source>
        <dbReference type="PROSITE" id="PS51198"/>
    </source>
</evidence>
<gene>
    <name evidence="12" type="ORF">KZH69_12780</name>
</gene>
<name>A0ABS6XXF1_9FLAO</name>
<keyword evidence="13" id="KW-1185">Reference proteome</keyword>
<evidence type="ECO:0000256" key="7">
    <source>
        <dbReference type="ARBA" id="ARBA00034808"/>
    </source>
</evidence>
<dbReference type="EC" id="5.6.2.4" evidence="7"/>
<dbReference type="InterPro" id="IPR000212">
    <property type="entry name" value="DNA_helicase_UvrD/REP"/>
</dbReference>
<dbReference type="InterPro" id="IPR014017">
    <property type="entry name" value="DNA_helicase_UvrD-like_C"/>
</dbReference>